<proteinExistence type="predicted"/>
<dbReference type="InterPro" id="IPR028098">
    <property type="entry name" value="Glyco_trans_4-like_N"/>
</dbReference>
<gene>
    <name evidence="5" type="ORF">EPD65_05385</name>
</gene>
<dbReference type="InterPro" id="IPR001296">
    <property type="entry name" value="Glyco_trans_1"/>
</dbReference>
<organism evidence="5 6">
    <name type="scientific">Nocardioides jejuensis</name>
    <dbReference type="NCBI Taxonomy" id="2502782"/>
    <lineage>
        <taxon>Bacteria</taxon>
        <taxon>Bacillati</taxon>
        <taxon>Actinomycetota</taxon>
        <taxon>Actinomycetes</taxon>
        <taxon>Propionibacteriales</taxon>
        <taxon>Nocardioidaceae</taxon>
        <taxon>Nocardioides</taxon>
    </lineage>
</organism>
<dbReference type="Pfam" id="PF00534">
    <property type="entry name" value="Glycos_transf_1"/>
    <property type="match status" value="1"/>
</dbReference>
<dbReference type="InterPro" id="IPR050194">
    <property type="entry name" value="Glycosyltransferase_grp1"/>
</dbReference>
<dbReference type="SUPFAM" id="SSF53756">
    <property type="entry name" value="UDP-Glycosyltransferase/glycogen phosphorylase"/>
    <property type="match status" value="1"/>
</dbReference>
<dbReference type="Gene3D" id="3.40.50.2000">
    <property type="entry name" value="Glycogen Phosphorylase B"/>
    <property type="match status" value="2"/>
</dbReference>
<dbReference type="PANTHER" id="PTHR45947:SF3">
    <property type="entry name" value="SULFOQUINOVOSYL TRANSFERASE SQD2"/>
    <property type="match status" value="1"/>
</dbReference>
<dbReference type="GO" id="GO:1901137">
    <property type="term" value="P:carbohydrate derivative biosynthetic process"/>
    <property type="evidence" value="ECO:0007669"/>
    <property type="project" value="UniProtKB-ARBA"/>
</dbReference>
<dbReference type="Pfam" id="PF13439">
    <property type="entry name" value="Glyco_transf_4"/>
    <property type="match status" value="1"/>
</dbReference>
<dbReference type="PANTHER" id="PTHR45947">
    <property type="entry name" value="SULFOQUINOVOSYL TRANSFERASE SQD2"/>
    <property type="match status" value="1"/>
</dbReference>
<accession>A0A4R1CFR0</accession>
<evidence type="ECO:0000313" key="6">
    <source>
        <dbReference type="Proteomes" id="UP000295453"/>
    </source>
</evidence>
<comment type="caution">
    <text evidence="5">The sequence shown here is derived from an EMBL/GenBank/DDBJ whole genome shotgun (WGS) entry which is preliminary data.</text>
</comment>
<feature type="domain" description="Glycosyl transferase family 1" evidence="3">
    <location>
        <begin position="228"/>
        <end position="357"/>
    </location>
</feature>
<evidence type="ECO:0000259" key="3">
    <source>
        <dbReference type="Pfam" id="PF00534"/>
    </source>
</evidence>
<dbReference type="Proteomes" id="UP000295453">
    <property type="component" value="Unassembled WGS sequence"/>
</dbReference>
<keyword evidence="6" id="KW-1185">Reference proteome</keyword>
<keyword evidence="2 5" id="KW-0808">Transferase</keyword>
<feature type="domain" description="Glycosyltransferase subfamily 4-like N-terminal" evidence="4">
    <location>
        <begin position="41"/>
        <end position="203"/>
    </location>
</feature>
<evidence type="ECO:0000259" key="4">
    <source>
        <dbReference type="Pfam" id="PF13439"/>
    </source>
</evidence>
<dbReference type="OrthoDB" id="9801573at2"/>
<evidence type="ECO:0000256" key="1">
    <source>
        <dbReference type="ARBA" id="ARBA00022676"/>
    </source>
</evidence>
<name>A0A4R1CFR0_9ACTN</name>
<reference evidence="5 6" key="1">
    <citation type="submission" date="2019-03" db="EMBL/GenBank/DDBJ databases">
        <authorList>
            <person name="Kim M.K.M."/>
        </authorList>
    </citation>
    <scope>NUCLEOTIDE SEQUENCE [LARGE SCALE GENOMIC DNA]</scope>
    <source>
        <strain evidence="5 6">18JY15-6</strain>
    </source>
</reference>
<dbReference type="EMBL" id="SJZJ01000006">
    <property type="protein sequence ID" value="TCJ30020.1"/>
    <property type="molecule type" value="Genomic_DNA"/>
</dbReference>
<keyword evidence="1" id="KW-0328">Glycosyltransferase</keyword>
<evidence type="ECO:0000313" key="5">
    <source>
        <dbReference type="EMBL" id="TCJ30020.1"/>
    </source>
</evidence>
<sequence length="405" mass="44348">MRSTRRKARVSDREAASLARVTNSGAPLKVAIAHDYLTQRGGAERVVLAMARAFPGATIHTTLYDRAETFPEYADLDVRTSWLNRSRFFRKNHRAALPLLPFAASSLDIDADVVLVSSSGWAHGVRTRGRKLVYCYTPARWLHQSSRYLGDHPGFLESLILFVLRPFLKLWDRRAARDASAYIAISNLVQDRIHAAYGLDSTVLPAPWPDTRSHASEPMADVAGWLGDAPYELCVSRLLPYKNVRSVVAAYADEPARRLIVVGRGPEEDALRELAGDNVLFLQNISDGQLAWLYRGCTALIAISYEDFGLTPLEAASFGRPSVVLRWGGFLETQVEGVTAVFVDQPTPEAVRAGLAEMDAADWDADAIRAHADRYGEEVFIGALREAVAAVGAEGVTQPSADGAA</sequence>
<protein>
    <submittedName>
        <fullName evidence="5">Glycosyltransferase</fullName>
    </submittedName>
</protein>
<dbReference type="AlphaFoldDB" id="A0A4R1CFR0"/>
<dbReference type="GO" id="GO:0016757">
    <property type="term" value="F:glycosyltransferase activity"/>
    <property type="evidence" value="ECO:0007669"/>
    <property type="project" value="UniProtKB-KW"/>
</dbReference>
<evidence type="ECO:0000256" key="2">
    <source>
        <dbReference type="ARBA" id="ARBA00022679"/>
    </source>
</evidence>